<keyword evidence="4" id="KW-1185">Reference proteome</keyword>
<evidence type="ECO:0000313" key="4">
    <source>
        <dbReference type="Proteomes" id="UP000253517"/>
    </source>
</evidence>
<dbReference type="RefSeq" id="WP_037357475.1">
    <property type="nucleotide sequence ID" value="NZ_BHZF01000002.1"/>
</dbReference>
<accession>A0A369A3P7</accession>
<dbReference type="Proteomes" id="UP000253517">
    <property type="component" value="Unassembled WGS sequence"/>
</dbReference>
<dbReference type="AlphaFoldDB" id="A0A369A3P7"/>
<keyword evidence="1" id="KW-0597">Phosphoprotein</keyword>
<dbReference type="GO" id="GO:0000160">
    <property type="term" value="P:phosphorelay signal transduction system"/>
    <property type="evidence" value="ECO:0007669"/>
    <property type="project" value="InterPro"/>
</dbReference>
<protein>
    <submittedName>
        <fullName evidence="3">HPt (Histidine-containing phosphotransfer) domain-containing protein</fullName>
    </submittedName>
</protein>
<name>A0A369A3P7_9FLAO</name>
<dbReference type="InterPro" id="IPR008207">
    <property type="entry name" value="Sig_transdc_His_kin_Hpt_dom"/>
</dbReference>
<dbReference type="PROSITE" id="PS50894">
    <property type="entry name" value="HPT"/>
    <property type="match status" value="1"/>
</dbReference>
<evidence type="ECO:0000256" key="1">
    <source>
        <dbReference type="PROSITE-ProRule" id="PRU00110"/>
    </source>
</evidence>
<dbReference type="SUPFAM" id="SSF47226">
    <property type="entry name" value="Histidine-containing phosphotransfer domain, HPT domain"/>
    <property type="match status" value="1"/>
</dbReference>
<dbReference type="InterPro" id="IPR036641">
    <property type="entry name" value="HPT_dom_sf"/>
</dbReference>
<gene>
    <name evidence="3" type="ORF">DES35_102399</name>
</gene>
<evidence type="ECO:0000313" key="3">
    <source>
        <dbReference type="EMBL" id="RCX03942.1"/>
    </source>
</evidence>
<dbReference type="GO" id="GO:0004672">
    <property type="term" value="F:protein kinase activity"/>
    <property type="evidence" value="ECO:0007669"/>
    <property type="project" value="UniProtKB-ARBA"/>
</dbReference>
<dbReference type="EMBL" id="QPJS01000002">
    <property type="protein sequence ID" value="RCX03942.1"/>
    <property type="molecule type" value="Genomic_DNA"/>
</dbReference>
<proteinExistence type="predicted"/>
<dbReference type="Gene3D" id="1.20.120.160">
    <property type="entry name" value="HPT domain"/>
    <property type="match status" value="1"/>
</dbReference>
<reference evidence="3 4" key="1">
    <citation type="submission" date="2018-07" db="EMBL/GenBank/DDBJ databases">
        <title>Genomic Encyclopedia of Type Strains, Phase IV (KMG-IV): sequencing the most valuable type-strain genomes for metagenomic binning, comparative biology and taxonomic classification.</title>
        <authorList>
            <person name="Goeker M."/>
        </authorList>
    </citation>
    <scope>NUCLEOTIDE SEQUENCE [LARGE SCALE GENOMIC DNA]</scope>
    <source>
        <strain evidence="3 4">DSM 21410</strain>
    </source>
</reference>
<comment type="caution">
    <text evidence="3">The sequence shown here is derived from an EMBL/GenBank/DDBJ whole genome shotgun (WGS) entry which is preliminary data.</text>
</comment>
<dbReference type="Pfam" id="PF01627">
    <property type="entry name" value="Hpt"/>
    <property type="match status" value="1"/>
</dbReference>
<organism evidence="3 4">
    <name type="scientific">Schleiferia thermophila</name>
    <dbReference type="NCBI Taxonomy" id="884107"/>
    <lineage>
        <taxon>Bacteria</taxon>
        <taxon>Pseudomonadati</taxon>
        <taxon>Bacteroidota</taxon>
        <taxon>Flavobacteriia</taxon>
        <taxon>Flavobacteriales</taxon>
        <taxon>Schleiferiaceae</taxon>
        <taxon>Schleiferia</taxon>
    </lineage>
</organism>
<feature type="modified residue" description="Phosphohistidine" evidence="1">
    <location>
        <position position="56"/>
    </location>
</feature>
<evidence type="ECO:0000259" key="2">
    <source>
        <dbReference type="PROSITE" id="PS50894"/>
    </source>
</evidence>
<sequence length="111" mass="12744">MGNMYNLRQLEELSGGMSEFVDSMIETFLEHTPSQLNDMVKAFKEGRWMDMGNLAHKIKPSIDLFEIPGIQQTIREIEKIGKSGTSAPDLEQKVMEVEKILNQVFNQLKNR</sequence>
<feature type="domain" description="HPt" evidence="2">
    <location>
        <begin position="17"/>
        <end position="111"/>
    </location>
</feature>